<sequence length="196" mass="21932">MPWKVYDGREPIEVFLNGNRPSNIQQSICPWVFVPCQHEELSDDNKDEADTNGALPLMIAEWKGLVKSLKHVTAETLKDLAVKYKYTSGKWMIFANSDQIDELWFTVAKAVAAGKLGNAAKVSSKKPDGNSHVICIYTKDFTKEDDVRRVEKGIRNAGILVGMQYKPDIYTNLGIYAKNKFGIAASVYTSRAVKKV</sequence>
<comment type="similarity">
    <text evidence="1">Belongs to the UPF0696 family.</text>
</comment>
<dbReference type="PANTHER" id="PTHR31977">
    <property type="entry name" value="UPF0696 PROTEIN C11ORF68"/>
    <property type="match status" value="1"/>
</dbReference>
<dbReference type="InterPro" id="IPR023398">
    <property type="entry name" value="TIF_eIF4e-like"/>
</dbReference>
<dbReference type="InParanoid" id="A0A6P8HWJ3"/>
<evidence type="ECO:0000256" key="1">
    <source>
        <dbReference type="ARBA" id="ARBA00010568"/>
    </source>
</evidence>
<gene>
    <name evidence="3" type="primary">LOC116293632</name>
</gene>
<protein>
    <submittedName>
        <fullName evidence="3">UPF0696 protein C11orf68 homolog</fullName>
    </submittedName>
</protein>
<dbReference type="Proteomes" id="UP000515163">
    <property type="component" value="Unplaced"/>
</dbReference>
<dbReference type="Pfam" id="PF08939">
    <property type="entry name" value="Bles03"/>
    <property type="match status" value="1"/>
</dbReference>
<dbReference type="PANTHER" id="PTHR31977:SF1">
    <property type="entry name" value="UPF0696 PROTEIN C11ORF68"/>
    <property type="match status" value="1"/>
</dbReference>
<dbReference type="OrthoDB" id="10067381at2759"/>
<dbReference type="FunCoup" id="A0A6P8HWJ3">
    <property type="interactions" value="633"/>
</dbReference>
<organism evidence="2 3">
    <name type="scientific">Actinia tenebrosa</name>
    <name type="common">Australian red waratah sea anemone</name>
    <dbReference type="NCBI Taxonomy" id="6105"/>
    <lineage>
        <taxon>Eukaryota</taxon>
        <taxon>Metazoa</taxon>
        <taxon>Cnidaria</taxon>
        <taxon>Anthozoa</taxon>
        <taxon>Hexacorallia</taxon>
        <taxon>Actiniaria</taxon>
        <taxon>Actiniidae</taxon>
        <taxon>Actinia</taxon>
    </lineage>
</organism>
<accession>A0A6P8HWJ3</accession>
<dbReference type="RefSeq" id="XP_031556947.1">
    <property type="nucleotide sequence ID" value="XM_031701087.1"/>
</dbReference>
<dbReference type="InterPro" id="IPR015034">
    <property type="entry name" value="Bles03"/>
</dbReference>
<dbReference type="AlphaFoldDB" id="A0A6P8HWJ3"/>
<proteinExistence type="inferred from homology"/>
<dbReference type="KEGG" id="aten:116293632"/>
<reference evidence="3" key="1">
    <citation type="submission" date="2025-08" db="UniProtKB">
        <authorList>
            <consortium name="RefSeq"/>
        </authorList>
    </citation>
    <scope>IDENTIFICATION</scope>
    <source>
        <tissue evidence="3">Tentacle</tissue>
    </source>
</reference>
<name>A0A6P8HWJ3_ACTTE</name>
<evidence type="ECO:0000313" key="3">
    <source>
        <dbReference type="RefSeq" id="XP_031556947.1"/>
    </source>
</evidence>
<dbReference type="GeneID" id="116293632"/>
<dbReference type="Gene3D" id="3.30.760.10">
    <property type="entry name" value="RNA Cap, Translation Initiation Factor Eif4e"/>
    <property type="match status" value="1"/>
</dbReference>
<evidence type="ECO:0000313" key="2">
    <source>
        <dbReference type="Proteomes" id="UP000515163"/>
    </source>
</evidence>
<keyword evidence="2" id="KW-1185">Reference proteome</keyword>
<dbReference type="SUPFAM" id="SSF55418">
    <property type="entry name" value="eIF4e-like"/>
    <property type="match status" value="1"/>
</dbReference>